<reference evidence="2 3" key="1">
    <citation type="journal article" date="2015" name="Environ. Microbiol.">
        <title>Metagenome sequence of Elaphomyces granulatus from sporocarp tissue reveals Ascomycota ectomycorrhizal fingerprints of genome expansion and a Proteobacteria-rich microbiome.</title>
        <authorList>
            <person name="Quandt C.A."/>
            <person name="Kohler A."/>
            <person name="Hesse C.N."/>
            <person name="Sharpton T.J."/>
            <person name="Martin F."/>
            <person name="Spatafora J.W."/>
        </authorList>
    </citation>
    <scope>NUCLEOTIDE SEQUENCE [LARGE SCALE GENOMIC DNA]</scope>
    <source>
        <strain evidence="2 3">OSC145934</strain>
    </source>
</reference>
<dbReference type="Proteomes" id="UP000243515">
    <property type="component" value="Unassembled WGS sequence"/>
</dbReference>
<evidence type="ECO:0000256" key="1">
    <source>
        <dbReference type="SAM" id="MobiDB-lite"/>
    </source>
</evidence>
<feature type="region of interest" description="Disordered" evidence="1">
    <location>
        <begin position="118"/>
        <end position="177"/>
    </location>
</feature>
<evidence type="ECO:0000313" key="2">
    <source>
        <dbReference type="EMBL" id="OXV08037.1"/>
    </source>
</evidence>
<feature type="compositionally biased region" description="Polar residues" evidence="1">
    <location>
        <begin position="234"/>
        <end position="243"/>
    </location>
</feature>
<feature type="region of interest" description="Disordered" evidence="1">
    <location>
        <begin position="196"/>
        <end position="256"/>
    </location>
</feature>
<dbReference type="AlphaFoldDB" id="A0A232LW49"/>
<name>A0A232LW49_9EURO</name>
<dbReference type="OrthoDB" id="5408296at2759"/>
<organism evidence="2 3">
    <name type="scientific">Elaphomyces granulatus</name>
    <dbReference type="NCBI Taxonomy" id="519963"/>
    <lineage>
        <taxon>Eukaryota</taxon>
        <taxon>Fungi</taxon>
        <taxon>Dikarya</taxon>
        <taxon>Ascomycota</taxon>
        <taxon>Pezizomycotina</taxon>
        <taxon>Eurotiomycetes</taxon>
        <taxon>Eurotiomycetidae</taxon>
        <taxon>Eurotiales</taxon>
        <taxon>Elaphomycetaceae</taxon>
        <taxon>Elaphomyces</taxon>
    </lineage>
</organism>
<feature type="compositionally biased region" description="Pro residues" evidence="1">
    <location>
        <begin position="142"/>
        <end position="151"/>
    </location>
</feature>
<dbReference type="EMBL" id="NPHW01004357">
    <property type="protein sequence ID" value="OXV08037.1"/>
    <property type="molecule type" value="Genomic_DNA"/>
</dbReference>
<gene>
    <name evidence="2" type="ORF">Egran_04200</name>
</gene>
<evidence type="ECO:0008006" key="4">
    <source>
        <dbReference type="Google" id="ProtNLM"/>
    </source>
</evidence>
<protein>
    <recommendedName>
        <fullName evidence="4">RNA recognition motif-containing protein</fullName>
    </recommendedName>
</protein>
<feature type="compositionally biased region" description="Low complexity" evidence="1">
    <location>
        <begin position="221"/>
        <end position="233"/>
    </location>
</feature>
<comment type="caution">
    <text evidence="2">The sequence shown here is derived from an EMBL/GenBank/DDBJ whole genome shotgun (WGS) entry which is preliminary data.</text>
</comment>
<sequence>PIPSASSPGPNAIDQRQWLLPSGYARDESKRLLPLHTLDIYFWTVDDANAFLDAIERALPREQVETDRQPQQQTVEPAVSSVVQNLEKVAITDPAYQNGQTRDSRSFSTSIAQSIAPAVSAQRSSIGSHHSQRESKNYAPLPYNPSAPAAPEPIKHREKTPPPLDGAQGTGLSAAAAADEGHPYATAQLAASQATGDTIPGTIHPGYGAGRDPNPNAHLFPQQPYPQYAEYPQTPVSTISSPTGIPYPYYHPPQQDGDVHTQVFVPLTNAEKKHVQNATGLPNQPGAEPHRPGQFVVENTASRIERNLNYFLKKLEKKI</sequence>
<keyword evidence="3" id="KW-1185">Reference proteome</keyword>
<evidence type="ECO:0000313" key="3">
    <source>
        <dbReference type="Proteomes" id="UP000243515"/>
    </source>
</evidence>
<accession>A0A232LW49</accession>
<proteinExistence type="predicted"/>
<feature type="non-terminal residue" evidence="2">
    <location>
        <position position="1"/>
    </location>
</feature>